<sequence length="115" mass="13192">MTRAPEPTETTDRSITVVLLDTDRERRDCQSYEEAIAVVKEELAPGTVAKIENRDGEIVFTSSEMSIDAWEVEWRQQKRRLSVETEDHVCPYDNVGCIFDDLCVQCKMDAVQDSF</sequence>
<dbReference type="KEGG" id="haq:DU484_14755"/>
<dbReference type="EMBL" id="CP031150">
    <property type="protein sequence ID" value="AXG08164.1"/>
    <property type="molecule type" value="Genomic_DNA"/>
</dbReference>
<dbReference type="Proteomes" id="UP000253273">
    <property type="component" value="Chromosome"/>
</dbReference>
<reference evidence="1 4" key="2">
    <citation type="submission" date="2018-07" db="EMBL/GenBank/DDBJ databases">
        <title>Genome sequences of Haloplanus sp. CBA1113.</title>
        <authorList>
            <person name="Kim Y.B."/>
            <person name="Roh S.W."/>
        </authorList>
    </citation>
    <scope>NUCLEOTIDE SEQUENCE [LARGE SCALE GENOMIC DNA]</scope>
    <source>
        <strain evidence="1 4">CBA1113</strain>
    </source>
</reference>
<accession>A0A345E7J2</accession>
<dbReference type="RefSeq" id="WP_114587284.1">
    <property type="nucleotide sequence ID" value="NZ_CP031148.1"/>
</dbReference>
<evidence type="ECO:0000313" key="2">
    <source>
        <dbReference type="EMBL" id="AXG11879.1"/>
    </source>
</evidence>
<dbReference type="KEGG" id="haj:DU500_14785"/>
<evidence type="ECO:0000313" key="1">
    <source>
        <dbReference type="EMBL" id="AXG08164.1"/>
    </source>
</evidence>
<dbReference type="Proteomes" id="UP000252985">
    <property type="component" value="Chromosome"/>
</dbReference>
<protein>
    <submittedName>
        <fullName evidence="1">Uncharacterized protein</fullName>
    </submittedName>
</protein>
<dbReference type="AlphaFoldDB" id="A0A345E7J2"/>
<gene>
    <name evidence="2" type="ORF">DU484_14755</name>
    <name evidence="1" type="ORF">DU500_14785</name>
</gene>
<dbReference type="OrthoDB" id="315046at2157"/>
<evidence type="ECO:0000313" key="3">
    <source>
        <dbReference type="Proteomes" id="UP000252985"/>
    </source>
</evidence>
<organism evidence="1 4">
    <name type="scientific">Haloplanus rubicundus</name>
    <dbReference type="NCBI Taxonomy" id="1547898"/>
    <lineage>
        <taxon>Archaea</taxon>
        <taxon>Methanobacteriati</taxon>
        <taxon>Methanobacteriota</taxon>
        <taxon>Stenosarchaea group</taxon>
        <taxon>Halobacteria</taxon>
        <taxon>Halobacteriales</taxon>
        <taxon>Haloferacaceae</taxon>
        <taxon>Haloplanus</taxon>
    </lineage>
</organism>
<evidence type="ECO:0000313" key="4">
    <source>
        <dbReference type="Proteomes" id="UP000253273"/>
    </source>
</evidence>
<name>A0A345E7J2_9EURY</name>
<reference evidence="2 3" key="1">
    <citation type="submission" date="2018-07" db="EMBL/GenBank/DDBJ databases">
        <title>Genome sequences of Haloplanus sp. CBA1112.</title>
        <authorList>
            <person name="Kim Y.B."/>
            <person name="Roh S.W."/>
        </authorList>
    </citation>
    <scope>NUCLEOTIDE SEQUENCE [LARGE SCALE GENOMIC DNA]</scope>
    <source>
        <strain evidence="2 3">CBA1112</strain>
    </source>
</reference>
<dbReference type="EMBL" id="CP031148">
    <property type="protein sequence ID" value="AXG11879.1"/>
    <property type="molecule type" value="Genomic_DNA"/>
</dbReference>
<dbReference type="GeneID" id="37288263"/>
<keyword evidence="4" id="KW-1185">Reference proteome</keyword>
<proteinExistence type="predicted"/>
<accession>A0A345EI57</accession>